<evidence type="ECO:0000256" key="1">
    <source>
        <dbReference type="SAM" id="MobiDB-lite"/>
    </source>
</evidence>
<dbReference type="AlphaFoldDB" id="A0A516V4C9"/>
<evidence type="ECO:0000313" key="2">
    <source>
        <dbReference type="EMBL" id="QDQ73388.1"/>
    </source>
</evidence>
<proteinExistence type="predicted"/>
<feature type="region of interest" description="Disordered" evidence="1">
    <location>
        <begin position="330"/>
        <end position="353"/>
    </location>
</feature>
<reference evidence="2 3" key="1">
    <citation type="submission" date="2019-07" db="EMBL/GenBank/DDBJ databases">
        <title>Lysobacter weifangensis sp. nov., isolated from bensulfuron-methyl contaminated farmland soil.</title>
        <authorList>
            <person name="Zhao H."/>
        </authorList>
    </citation>
    <scope>NUCLEOTIDE SEQUENCE [LARGE SCALE GENOMIC DNA]</scope>
    <source>
        <strain evidence="2 3">CC-Bw-6</strain>
    </source>
</reference>
<organism evidence="2 3">
    <name type="scientific">Pseudoluteimonas lycopersici</name>
    <dbReference type="NCBI Taxonomy" id="1324796"/>
    <lineage>
        <taxon>Bacteria</taxon>
        <taxon>Pseudomonadati</taxon>
        <taxon>Pseudomonadota</taxon>
        <taxon>Gammaproteobacteria</taxon>
        <taxon>Lysobacterales</taxon>
        <taxon>Lysobacteraceae</taxon>
        <taxon>Pseudoluteimonas</taxon>
    </lineage>
</organism>
<dbReference type="OrthoDB" id="5800807at2"/>
<gene>
    <name evidence="2" type="ORF">FNZ56_05640</name>
</gene>
<keyword evidence="3" id="KW-1185">Reference proteome</keyword>
<dbReference type="Proteomes" id="UP000315891">
    <property type="component" value="Chromosome"/>
</dbReference>
<protein>
    <submittedName>
        <fullName evidence="2">Uncharacterized protein</fullName>
    </submittedName>
</protein>
<dbReference type="EMBL" id="CP041742">
    <property type="protein sequence ID" value="QDQ73388.1"/>
    <property type="molecule type" value="Genomic_DNA"/>
</dbReference>
<evidence type="ECO:0000313" key="3">
    <source>
        <dbReference type="Proteomes" id="UP000315891"/>
    </source>
</evidence>
<feature type="region of interest" description="Disordered" evidence="1">
    <location>
        <begin position="106"/>
        <end position="149"/>
    </location>
</feature>
<sequence>MAHSIGMTGMDPQTSAALTEALLQATRQLGGAWRVVDDQDADFVFVDMDSMYGPMSWIRLHANGKRVIGVTSASRSQTDFHLAKPFDGESVAALLQSIAQVPAATPAAASQPAAPAEPPPTATATPAPTPSDLTPEETVSVPDEEQAPASVEAIAAPSPPPTPEPQRDPVFVDWMVPGALSGRVRYRRGKGPALLIDADARQYHGPAALKPLADSISGTVQRHDFLMVPATDWPAEAKAAGEPQPLARLQWYAGLVAGHGILLAGYDPQAKYRLTKWPQTEREFPKHFRIATVMMKGQATLAEIAEGSGVGIEEVTDFVNANLATGYAEAWREPEPSPEPQKPGGLFGRLRGR</sequence>
<accession>A0A516V4C9</accession>
<dbReference type="RefSeq" id="WP_143878901.1">
    <property type="nucleotide sequence ID" value="NZ_BAABLZ010000001.1"/>
</dbReference>
<name>A0A516V4C9_9GAMM</name>